<feature type="transmembrane region" description="Helical" evidence="8">
    <location>
        <begin position="370"/>
        <end position="390"/>
    </location>
</feature>
<feature type="transmembrane region" description="Helical" evidence="8">
    <location>
        <begin position="307"/>
        <end position="332"/>
    </location>
</feature>
<dbReference type="InterPro" id="IPR011701">
    <property type="entry name" value="MFS"/>
</dbReference>
<dbReference type="PROSITE" id="PS50850">
    <property type="entry name" value="MFS"/>
    <property type="match status" value="1"/>
</dbReference>
<comment type="subcellular location">
    <subcellularLocation>
        <location evidence="1">Cell membrane</location>
        <topology evidence="1">Multi-pass membrane protein</topology>
    </subcellularLocation>
</comment>
<keyword evidence="7 8" id="KW-0472">Membrane</keyword>
<feature type="transmembrane region" description="Helical" evidence="8">
    <location>
        <begin position="252"/>
        <end position="271"/>
    </location>
</feature>
<dbReference type="RefSeq" id="WP_171607056.1">
    <property type="nucleotide sequence ID" value="NZ_WHPF01000004.1"/>
</dbReference>
<reference evidence="10" key="1">
    <citation type="submission" date="2019-10" db="EMBL/GenBank/DDBJ databases">
        <title>Draft genome sequence of Panacibacter sp. KCS-6.</title>
        <authorList>
            <person name="Yim K.J."/>
        </authorList>
    </citation>
    <scope>NUCLEOTIDE SEQUENCE</scope>
    <source>
        <strain evidence="10">KCS-6</strain>
    </source>
</reference>
<evidence type="ECO:0000256" key="2">
    <source>
        <dbReference type="ARBA" id="ARBA00006236"/>
    </source>
</evidence>
<feature type="transmembrane region" description="Helical" evidence="8">
    <location>
        <begin position="46"/>
        <end position="65"/>
    </location>
</feature>
<dbReference type="GO" id="GO:1990961">
    <property type="term" value="P:xenobiotic detoxification by transmembrane export across the plasma membrane"/>
    <property type="evidence" value="ECO:0007669"/>
    <property type="project" value="InterPro"/>
</dbReference>
<feature type="transmembrane region" description="Helical" evidence="8">
    <location>
        <begin position="205"/>
        <end position="232"/>
    </location>
</feature>
<dbReference type="PANTHER" id="PTHR23502:SF132">
    <property type="entry name" value="POLYAMINE TRANSPORTER 2-RELATED"/>
    <property type="match status" value="1"/>
</dbReference>
<name>A0A8J8FFU9_9BACT</name>
<evidence type="ECO:0000313" key="10">
    <source>
        <dbReference type="EMBL" id="NNV55126.1"/>
    </source>
</evidence>
<evidence type="ECO:0000313" key="11">
    <source>
        <dbReference type="Proteomes" id="UP000598971"/>
    </source>
</evidence>
<evidence type="ECO:0000256" key="4">
    <source>
        <dbReference type="ARBA" id="ARBA00022475"/>
    </source>
</evidence>
<dbReference type="SUPFAM" id="SSF103473">
    <property type="entry name" value="MFS general substrate transporter"/>
    <property type="match status" value="1"/>
</dbReference>
<dbReference type="Pfam" id="PF07690">
    <property type="entry name" value="MFS_1"/>
    <property type="match status" value="1"/>
</dbReference>
<dbReference type="InterPro" id="IPR036259">
    <property type="entry name" value="MFS_trans_sf"/>
</dbReference>
<comment type="similarity">
    <text evidence="2">Belongs to the major facilitator superfamily. Bcr/CmlA family.</text>
</comment>
<evidence type="ECO:0000256" key="3">
    <source>
        <dbReference type="ARBA" id="ARBA00022448"/>
    </source>
</evidence>
<evidence type="ECO:0000259" key="9">
    <source>
        <dbReference type="PROSITE" id="PS50850"/>
    </source>
</evidence>
<feature type="transmembrane region" description="Helical" evidence="8">
    <location>
        <begin position="162"/>
        <end position="184"/>
    </location>
</feature>
<evidence type="ECO:0000256" key="5">
    <source>
        <dbReference type="ARBA" id="ARBA00022692"/>
    </source>
</evidence>
<dbReference type="FunFam" id="1.20.1720.10:FF:000005">
    <property type="entry name" value="Bcr/CflA family efflux transporter"/>
    <property type="match status" value="1"/>
</dbReference>
<evidence type="ECO:0000256" key="7">
    <source>
        <dbReference type="ARBA" id="ARBA00023136"/>
    </source>
</evidence>
<dbReference type="AlphaFoldDB" id="A0A8J8FFU9"/>
<feature type="domain" description="Major facilitator superfamily (MFS) profile" evidence="9">
    <location>
        <begin position="10"/>
        <end position="400"/>
    </location>
</feature>
<keyword evidence="6 8" id="KW-1133">Transmembrane helix</keyword>
<dbReference type="InterPro" id="IPR020846">
    <property type="entry name" value="MFS_dom"/>
</dbReference>
<feature type="transmembrane region" description="Helical" evidence="8">
    <location>
        <begin position="77"/>
        <end position="95"/>
    </location>
</feature>
<dbReference type="InterPro" id="IPR004812">
    <property type="entry name" value="Efflux_drug-R_Bcr/CmlA"/>
</dbReference>
<keyword evidence="5 8" id="KW-0812">Transmembrane</keyword>
<accession>A0A8J8FFU9</accession>
<comment type="caution">
    <text evidence="10">The sequence shown here is derived from an EMBL/GenBank/DDBJ whole genome shotgun (WGS) entry which is preliminary data.</text>
</comment>
<feature type="transmembrane region" description="Helical" evidence="8">
    <location>
        <begin position="344"/>
        <end position="364"/>
    </location>
</feature>
<keyword evidence="11" id="KW-1185">Reference proteome</keyword>
<evidence type="ECO:0000256" key="6">
    <source>
        <dbReference type="ARBA" id="ARBA00022989"/>
    </source>
</evidence>
<dbReference type="NCBIfam" id="TIGR00710">
    <property type="entry name" value="efflux_Bcr_CflA"/>
    <property type="match status" value="1"/>
</dbReference>
<dbReference type="Proteomes" id="UP000598971">
    <property type="component" value="Unassembled WGS sequence"/>
</dbReference>
<protein>
    <submittedName>
        <fullName evidence="10">Bcr/CflA family efflux MFS transporter</fullName>
    </submittedName>
</protein>
<dbReference type="GO" id="GO:0005886">
    <property type="term" value="C:plasma membrane"/>
    <property type="evidence" value="ECO:0007669"/>
    <property type="project" value="UniProtKB-SubCell"/>
</dbReference>
<feature type="transmembrane region" description="Helical" evidence="8">
    <location>
        <begin position="134"/>
        <end position="156"/>
    </location>
</feature>
<organism evidence="10 11">
    <name type="scientific">Limnovirga soli</name>
    <dbReference type="NCBI Taxonomy" id="2656915"/>
    <lineage>
        <taxon>Bacteria</taxon>
        <taxon>Pseudomonadati</taxon>
        <taxon>Bacteroidota</taxon>
        <taxon>Chitinophagia</taxon>
        <taxon>Chitinophagales</taxon>
        <taxon>Chitinophagaceae</taxon>
        <taxon>Limnovirga</taxon>
    </lineage>
</organism>
<feature type="transmembrane region" description="Helical" evidence="8">
    <location>
        <begin position="283"/>
        <end position="301"/>
    </location>
</feature>
<gene>
    <name evidence="10" type="ORF">GD597_06630</name>
</gene>
<dbReference type="Gene3D" id="1.20.1720.10">
    <property type="entry name" value="Multidrug resistance protein D"/>
    <property type="match status" value="1"/>
</dbReference>
<feature type="transmembrane region" description="Helical" evidence="8">
    <location>
        <begin position="101"/>
        <end position="122"/>
    </location>
</feature>
<sequence>MNSTNKPFKVILIMGLLTAIGPLSIDMYLPAFPAIAKSLHTQVANVTLSLSSFFIGISFGQLLYGPLLERYGRKQPLYAGLFIYFLASVGCAFAQSVNMLIILRLFQAIGGCVGMVAARAMVRDLFDVKENAKVFSLLMLVVSVSPIIAPTLGGYITALLGWRYVFAMLIFIVLIILSGAYFYLPESKQPDPGYSLKPRLIVKNYASVMVNPHFITYALTGAISYSGLYAYIGGAPHVFMEIFKVSEAQFGWIFAIIAAGLIGASQVNNLVLKYYSSEQIIKAATLCQSIIGICFVALTMLGFSNLLLTVVCVFFFLVCQGFIFPNATALALAPLAKNAGNASALIGAIQMTIGACASAIVGLLQNNTALPMSGVMTFCAITAFTVFHLGSKIIIRNISKATMLEEEVEMMSTM</sequence>
<evidence type="ECO:0000256" key="8">
    <source>
        <dbReference type="SAM" id="Phobius"/>
    </source>
</evidence>
<dbReference type="EMBL" id="WHPF01000004">
    <property type="protein sequence ID" value="NNV55126.1"/>
    <property type="molecule type" value="Genomic_DNA"/>
</dbReference>
<dbReference type="CDD" id="cd17320">
    <property type="entry name" value="MFS_MdfA_MDR_like"/>
    <property type="match status" value="1"/>
</dbReference>
<dbReference type="GO" id="GO:0042910">
    <property type="term" value="F:xenobiotic transmembrane transporter activity"/>
    <property type="evidence" value="ECO:0007669"/>
    <property type="project" value="InterPro"/>
</dbReference>
<dbReference type="PANTHER" id="PTHR23502">
    <property type="entry name" value="MAJOR FACILITATOR SUPERFAMILY"/>
    <property type="match status" value="1"/>
</dbReference>
<keyword evidence="4" id="KW-1003">Cell membrane</keyword>
<proteinExistence type="inferred from homology"/>
<evidence type="ECO:0000256" key="1">
    <source>
        <dbReference type="ARBA" id="ARBA00004651"/>
    </source>
</evidence>
<keyword evidence="3" id="KW-0813">Transport</keyword>